<dbReference type="RefSeq" id="WP_039629558.1">
    <property type="nucleotide sequence ID" value="NZ_AYSO01000003.1"/>
</dbReference>
<keyword evidence="3" id="KW-1185">Reference proteome</keyword>
<proteinExistence type="predicted"/>
<evidence type="ECO:0000313" key="3">
    <source>
        <dbReference type="Proteomes" id="UP000031366"/>
    </source>
</evidence>
<accession>A0A0C1R519</accession>
<evidence type="ECO:0000256" key="1">
    <source>
        <dbReference type="SAM" id="Phobius"/>
    </source>
</evidence>
<feature type="transmembrane region" description="Helical" evidence="1">
    <location>
        <begin position="206"/>
        <end position="228"/>
    </location>
</feature>
<keyword evidence="1" id="KW-0812">Transmembrane</keyword>
<gene>
    <name evidence="2" type="ORF">U732_4334</name>
</gene>
<reference evidence="2 3" key="1">
    <citation type="journal article" date="2015" name="Infect. Genet. Evol.">
        <title>Genomic sequences of six botulinum neurotoxin-producing strains representing three clostridial species illustrate the mobility and diversity of botulinum neurotoxin genes.</title>
        <authorList>
            <person name="Smith T.J."/>
            <person name="Hill K.K."/>
            <person name="Xie G."/>
            <person name="Foley B.T."/>
            <person name="Williamson C.H."/>
            <person name="Foster J.T."/>
            <person name="Johnson S.L."/>
            <person name="Chertkov O."/>
            <person name="Teshima H."/>
            <person name="Gibbons H.S."/>
            <person name="Johnsky L.A."/>
            <person name="Karavis M.A."/>
            <person name="Smith L.A."/>
        </authorList>
    </citation>
    <scope>NUCLEOTIDE SEQUENCE [LARGE SCALE GENOMIC DNA]</scope>
    <source>
        <strain evidence="2 3">CDC 2741</strain>
    </source>
</reference>
<organism evidence="2 3">
    <name type="scientific">Clostridium argentinense CDC 2741</name>
    <dbReference type="NCBI Taxonomy" id="1418104"/>
    <lineage>
        <taxon>Bacteria</taxon>
        <taxon>Bacillati</taxon>
        <taxon>Bacillota</taxon>
        <taxon>Clostridia</taxon>
        <taxon>Eubacteriales</taxon>
        <taxon>Clostridiaceae</taxon>
        <taxon>Clostridium</taxon>
    </lineage>
</organism>
<evidence type="ECO:0000313" key="2">
    <source>
        <dbReference type="EMBL" id="KIE48542.1"/>
    </source>
</evidence>
<feature type="transmembrane region" description="Helical" evidence="1">
    <location>
        <begin position="169"/>
        <end position="194"/>
    </location>
</feature>
<dbReference type="EMBL" id="AYSO01000003">
    <property type="protein sequence ID" value="KIE48542.1"/>
    <property type="molecule type" value="Genomic_DNA"/>
</dbReference>
<feature type="transmembrane region" description="Helical" evidence="1">
    <location>
        <begin position="106"/>
        <end position="128"/>
    </location>
</feature>
<dbReference type="Proteomes" id="UP000031366">
    <property type="component" value="Unassembled WGS sequence"/>
</dbReference>
<keyword evidence="1" id="KW-0472">Membrane</keyword>
<dbReference type="AlphaFoldDB" id="A0A0C1R519"/>
<sequence>MKRCKDCDIRYDEDISICKVCGKELEQNSSVDESTQKNEVNNENTEVNTKTTNEENFREEIKLESYAPEENFEEKYSILNLIKGMFSRPFDTMKGITEKLTSGTTWILLGIISIINSLFSVGMVRVVINRLVASLNATTAGEGMLYGGMPYGFSTFANEIQNSKILSGGSIFCISLVSMIIFALLITLCIYIMCKIFRSKNTYMDIFKIVTSSLLYYTVGYLILLLLILINANFIFIVAILATLMVAFFVSITLGLVNSLRVNKDRIIYIVSLGYMLNVIINNYLLEFIMNLFLRNVFMNRMF</sequence>
<comment type="caution">
    <text evidence="2">The sequence shown here is derived from an EMBL/GenBank/DDBJ whole genome shotgun (WGS) entry which is preliminary data.</text>
</comment>
<protein>
    <submittedName>
        <fullName evidence="2">Yip1 domain protein</fullName>
    </submittedName>
</protein>
<name>A0A0C1R519_9CLOT</name>
<feature type="transmembrane region" description="Helical" evidence="1">
    <location>
        <begin position="234"/>
        <end position="257"/>
    </location>
</feature>
<feature type="transmembrane region" description="Helical" evidence="1">
    <location>
        <begin position="269"/>
        <end position="294"/>
    </location>
</feature>
<keyword evidence="1" id="KW-1133">Transmembrane helix</keyword>